<gene>
    <name evidence="1" type="ORF">GGC33_12765</name>
</gene>
<evidence type="ECO:0000313" key="2">
    <source>
        <dbReference type="Proteomes" id="UP000437131"/>
    </source>
</evidence>
<comment type="caution">
    <text evidence="1">The sequence shown here is derived from an EMBL/GenBank/DDBJ whole genome shotgun (WGS) entry which is preliminary data.</text>
</comment>
<dbReference type="RefSeq" id="WP_155084243.1">
    <property type="nucleotide sequence ID" value="NZ_WMIA01000017.1"/>
</dbReference>
<organism evidence="1 2">
    <name type="scientific">Cyanobacterium aponinum 0216</name>
    <dbReference type="NCBI Taxonomy" id="2676140"/>
    <lineage>
        <taxon>Bacteria</taxon>
        <taxon>Bacillati</taxon>
        <taxon>Cyanobacteriota</taxon>
        <taxon>Cyanophyceae</taxon>
        <taxon>Oscillatoriophycideae</taxon>
        <taxon>Chroococcales</taxon>
        <taxon>Geminocystaceae</taxon>
        <taxon>Cyanobacterium</taxon>
    </lineage>
</organism>
<reference evidence="1 2" key="1">
    <citation type="submission" date="2019-11" db="EMBL/GenBank/DDBJ databases">
        <title>Isolation of a new High Light Tolerant Cyanobacteria.</title>
        <authorList>
            <person name="Dobson Z."/>
            <person name="Vaughn N."/>
            <person name="Vaughn M."/>
            <person name="Fromme P."/>
            <person name="Mazor Y."/>
        </authorList>
    </citation>
    <scope>NUCLEOTIDE SEQUENCE [LARGE SCALE GENOMIC DNA]</scope>
    <source>
        <strain evidence="1 2">0216</strain>
    </source>
</reference>
<sequence length="87" mass="10524">MNNLQQFQCVERHILKVSRISLSQTFVKYLRQRISQYLNSSPEPRVWQSKTPQGKVIWHIYHPKTSQTGHFTSEQEARIWIKEQSYY</sequence>
<dbReference type="EMBL" id="WMIA01000017">
    <property type="protein sequence ID" value="MTF39791.1"/>
    <property type="molecule type" value="Genomic_DNA"/>
</dbReference>
<protein>
    <submittedName>
        <fullName evidence="1">Uncharacterized protein</fullName>
    </submittedName>
</protein>
<dbReference type="Proteomes" id="UP000437131">
    <property type="component" value="Unassembled WGS sequence"/>
</dbReference>
<evidence type="ECO:0000313" key="1">
    <source>
        <dbReference type="EMBL" id="MTF39791.1"/>
    </source>
</evidence>
<name>A0A844GXN8_9CHRO</name>
<dbReference type="AlphaFoldDB" id="A0A844GXN8"/>
<accession>A0A844GXN8</accession>
<proteinExistence type="predicted"/>